<dbReference type="SUPFAM" id="SSF52833">
    <property type="entry name" value="Thioredoxin-like"/>
    <property type="match status" value="1"/>
</dbReference>
<evidence type="ECO:0000313" key="1">
    <source>
        <dbReference type="EMBL" id="MBB2959241.1"/>
    </source>
</evidence>
<dbReference type="AlphaFoldDB" id="A0A7W4URE8"/>
<dbReference type="OrthoDB" id="8779161at2"/>
<dbReference type="RefSeq" id="WP_068478410.1">
    <property type="nucleotide sequence ID" value="NZ_CZJS01000087.1"/>
</dbReference>
<organism evidence="1 2">
    <name type="scientific">Pseudoclavibacter helvolus</name>
    <dbReference type="NCBI Taxonomy" id="255205"/>
    <lineage>
        <taxon>Bacteria</taxon>
        <taxon>Bacillati</taxon>
        <taxon>Actinomycetota</taxon>
        <taxon>Actinomycetes</taxon>
        <taxon>Micrococcales</taxon>
        <taxon>Microbacteriaceae</taxon>
        <taxon>Pseudoclavibacter</taxon>
    </lineage>
</organism>
<gene>
    <name evidence="1" type="ORF">FHX72_003393</name>
</gene>
<protein>
    <recommendedName>
        <fullName evidence="3">NrdH-redoxin</fullName>
    </recommendedName>
</protein>
<accession>A0A7W4URE8</accession>
<name>A0A7W4URE8_9MICO</name>
<dbReference type="InterPro" id="IPR036249">
    <property type="entry name" value="Thioredoxin-like_sf"/>
</dbReference>
<proteinExistence type="predicted"/>
<evidence type="ECO:0000313" key="2">
    <source>
        <dbReference type="Proteomes" id="UP000545286"/>
    </source>
</evidence>
<dbReference type="EMBL" id="JACHWJ010000005">
    <property type="protein sequence ID" value="MBB2959241.1"/>
    <property type="molecule type" value="Genomic_DNA"/>
</dbReference>
<reference evidence="1 2" key="1">
    <citation type="submission" date="2020-08" db="EMBL/GenBank/DDBJ databases">
        <title>Sequencing the genomes of 1000 actinobacteria strains.</title>
        <authorList>
            <person name="Klenk H.-P."/>
        </authorList>
    </citation>
    <scope>NUCLEOTIDE SEQUENCE [LARGE SCALE GENOMIC DNA]</scope>
    <source>
        <strain evidence="1 2">DSM 20419</strain>
    </source>
</reference>
<dbReference type="Proteomes" id="UP000545286">
    <property type="component" value="Unassembled WGS sequence"/>
</dbReference>
<keyword evidence="2" id="KW-1185">Reference proteome</keyword>
<dbReference type="Pfam" id="PF05768">
    <property type="entry name" value="Glrx-like"/>
    <property type="match status" value="1"/>
</dbReference>
<dbReference type="Gene3D" id="3.40.30.10">
    <property type="entry name" value="Glutaredoxin"/>
    <property type="match status" value="1"/>
</dbReference>
<dbReference type="InterPro" id="IPR008554">
    <property type="entry name" value="Glutaredoxin-like"/>
</dbReference>
<sequence>MTDARVPKVTFLGKPGCHLCEDAEPVVRAVAARRGAELTVLSILDDEALQRQYGELIPVVLVDGVQHSQWFVEAERLDAAVVAAASAQA</sequence>
<evidence type="ECO:0008006" key="3">
    <source>
        <dbReference type="Google" id="ProtNLM"/>
    </source>
</evidence>
<comment type="caution">
    <text evidence="1">The sequence shown here is derived from an EMBL/GenBank/DDBJ whole genome shotgun (WGS) entry which is preliminary data.</text>
</comment>